<dbReference type="GO" id="GO:0005634">
    <property type="term" value="C:nucleus"/>
    <property type="evidence" value="ECO:0000318"/>
    <property type="project" value="GO_Central"/>
</dbReference>
<dbReference type="EMBL" id="KI630513">
    <property type="protein sequence ID" value="EYU37709.1"/>
    <property type="molecule type" value="Genomic_DNA"/>
</dbReference>
<dbReference type="STRING" id="4155.A0A022RCD0"/>
<evidence type="ECO:0000313" key="13">
    <source>
        <dbReference type="EMBL" id="EYU37709.1"/>
    </source>
</evidence>
<dbReference type="EMBL" id="KI630513">
    <property type="protein sequence ID" value="EYU37710.1"/>
    <property type="molecule type" value="Genomic_DNA"/>
</dbReference>
<keyword evidence="14" id="KW-1185">Reference proteome</keyword>
<feature type="domain" description="Sodium channel modifier 1 zinc-finger" evidence="11">
    <location>
        <begin position="43"/>
        <end position="68"/>
    </location>
</feature>
<dbReference type="InterPro" id="IPR031622">
    <property type="entry name" value="Znf-SCNM1"/>
</dbReference>
<keyword evidence="7" id="KW-0863">Zinc-finger</keyword>
<reference evidence="13 14" key="1">
    <citation type="journal article" date="2013" name="Proc. Natl. Acad. Sci. U.S.A.">
        <title>Fine-scale variation in meiotic recombination in Mimulus inferred from population shotgun sequencing.</title>
        <authorList>
            <person name="Hellsten U."/>
            <person name="Wright K.M."/>
            <person name="Jenkins J."/>
            <person name="Shu S."/>
            <person name="Yuan Y."/>
            <person name="Wessler S.R."/>
            <person name="Schmutz J."/>
            <person name="Willis J.H."/>
            <person name="Rokhsar D.S."/>
        </authorList>
    </citation>
    <scope>NUCLEOTIDE SEQUENCE [LARGE SCALE GENOMIC DNA]</scope>
    <source>
        <strain evidence="14">cv. DUN x IM62</strain>
    </source>
</reference>
<evidence type="ECO:0000256" key="9">
    <source>
        <dbReference type="ARBA" id="ARBA00023187"/>
    </source>
</evidence>
<sequence>MSVFGGDSWGREAQHRKRRVDDLLIENVEASLYKKLPSGKFACLVCPNNPVLDTATTLSTHVNGARHRSAELKHRERKLAREEEVNRRLAFSDSVSINSASSASIKPRKTSNKPLIERTRKATSEVFSGEFIRKEVKSETVNPIKIEEKHDTVVVEVQPLDYRERNERELKFTEAGWKRDGHGRWFKDENVEFDSDEEDPNIVLNDSV</sequence>
<dbReference type="Pfam" id="PF15805">
    <property type="entry name" value="SCNM1_acidic"/>
    <property type="match status" value="1"/>
</dbReference>
<dbReference type="OrthoDB" id="1924550at2759"/>
<dbReference type="AlphaFoldDB" id="A0A022RCD0"/>
<dbReference type="GO" id="GO:0006397">
    <property type="term" value="P:mRNA processing"/>
    <property type="evidence" value="ECO:0007669"/>
    <property type="project" value="UniProtKB-KW"/>
</dbReference>
<proteinExistence type="predicted"/>
<evidence type="ECO:0000259" key="11">
    <source>
        <dbReference type="Pfam" id="PF15803"/>
    </source>
</evidence>
<dbReference type="InterPro" id="IPR033570">
    <property type="entry name" value="SCNM1"/>
</dbReference>
<evidence type="ECO:0000256" key="6">
    <source>
        <dbReference type="ARBA" id="ARBA00022728"/>
    </source>
</evidence>
<keyword evidence="9" id="KW-0508">mRNA splicing</keyword>
<evidence type="ECO:0000256" key="7">
    <source>
        <dbReference type="ARBA" id="ARBA00022771"/>
    </source>
</evidence>
<accession>A0A022RCD0</accession>
<dbReference type="GO" id="GO:0008270">
    <property type="term" value="F:zinc ion binding"/>
    <property type="evidence" value="ECO:0007669"/>
    <property type="project" value="UniProtKB-KW"/>
</dbReference>
<dbReference type="PANTHER" id="PTHR32297">
    <property type="entry name" value="SODIUM CHANNEL MODIFIER 1"/>
    <property type="match status" value="1"/>
</dbReference>
<dbReference type="GO" id="GO:0016607">
    <property type="term" value="C:nuclear speck"/>
    <property type="evidence" value="ECO:0007669"/>
    <property type="project" value="UniProtKB-SubCell"/>
</dbReference>
<keyword evidence="8" id="KW-0862">Zinc</keyword>
<evidence type="ECO:0000256" key="5">
    <source>
        <dbReference type="ARBA" id="ARBA00022723"/>
    </source>
</evidence>
<evidence type="ECO:0000259" key="12">
    <source>
        <dbReference type="Pfam" id="PF15805"/>
    </source>
</evidence>
<keyword evidence="5" id="KW-0479">Metal-binding</keyword>
<keyword evidence="10" id="KW-0539">Nucleus</keyword>
<organism evidence="13 14">
    <name type="scientific">Erythranthe guttata</name>
    <name type="common">Yellow monkey flower</name>
    <name type="synonym">Mimulus guttatus</name>
    <dbReference type="NCBI Taxonomy" id="4155"/>
    <lineage>
        <taxon>Eukaryota</taxon>
        <taxon>Viridiplantae</taxon>
        <taxon>Streptophyta</taxon>
        <taxon>Embryophyta</taxon>
        <taxon>Tracheophyta</taxon>
        <taxon>Spermatophyta</taxon>
        <taxon>Magnoliopsida</taxon>
        <taxon>eudicotyledons</taxon>
        <taxon>Gunneridae</taxon>
        <taxon>Pentapetalae</taxon>
        <taxon>asterids</taxon>
        <taxon>lamiids</taxon>
        <taxon>Lamiales</taxon>
        <taxon>Phrymaceae</taxon>
        <taxon>Erythranthe</taxon>
    </lineage>
</organism>
<dbReference type="GO" id="GO:0005681">
    <property type="term" value="C:spliceosomal complex"/>
    <property type="evidence" value="ECO:0007669"/>
    <property type="project" value="UniProtKB-KW"/>
</dbReference>
<keyword evidence="6" id="KW-0747">Spliceosome</keyword>
<evidence type="ECO:0000256" key="8">
    <source>
        <dbReference type="ARBA" id="ARBA00022833"/>
    </source>
</evidence>
<comment type="subcellular location">
    <subcellularLocation>
        <location evidence="1">Nucleus speckle</location>
    </subcellularLocation>
    <subcellularLocation>
        <location evidence="2">Nucleus</location>
        <location evidence="2">Nucleoplasm</location>
    </subcellularLocation>
</comment>
<dbReference type="InterPro" id="IPR031625">
    <property type="entry name" value="SCNM1_acidic"/>
</dbReference>
<keyword evidence="4" id="KW-0507">mRNA processing</keyword>
<feature type="domain" description="Sodium channel modifier 1 acidic C-terminal" evidence="12">
    <location>
        <begin position="163"/>
        <end position="201"/>
    </location>
</feature>
<dbReference type="eggNOG" id="ENOG502QWNV">
    <property type="taxonomic scope" value="Eukaryota"/>
</dbReference>
<dbReference type="Proteomes" id="UP000030748">
    <property type="component" value="Unassembled WGS sequence"/>
</dbReference>
<protein>
    <recommendedName>
        <fullName evidence="3">Sodium channel modifier 1</fullName>
    </recommendedName>
</protein>
<dbReference type="KEGG" id="egt:105957583"/>
<evidence type="ECO:0000256" key="3">
    <source>
        <dbReference type="ARBA" id="ARBA00020620"/>
    </source>
</evidence>
<dbReference type="Pfam" id="PF15803">
    <property type="entry name" value="zf-SCNM1"/>
    <property type="match status" value="1"/>
</dbReference>
<gene>
    <name evidence="13" type="ORF">MIMGU_mgv11b011564mg</name>
</gene>
<evidence type="ECO:0000256" key="1">
    <source>
        <dbReference type="ARBA" id="ARBA00004324"/>
    </source>
</evidence>
<dbReference type="PANTHER" id="PTHR32297:SF1">
    <property type="entry name" value="SODIUM CHANNEL MODIFIER 1"/>
    <property type="match status" value="1"/>
</dbReference>
<name>A0A022RCD0_ERYGU</name>
<evidence type="ECO:0000256" key="10">
    <source>
        <dbReference type="ARBA" id="ARBA00023242"/>
    </source>
</evidence>
<dbReference type="OMA" id="NGKYACT"/>
<evidence type="ECO:0000256" key="2">
    <source>
        <dbReference type="ARBA" id="ARBA00004642"/>
    </source>
</evidence>
<evidence type="ECO:0000256" key="4">
    <source>
        <dbReference type="ARBA" id="ARBA00022664"/>
    </source>
</evidence>
<evidence type="ECO:0000313" key="14">
    <source>
        <dbReference type="Proteomes" id="UP000030748"/>
    </source>
</evidence>
<dbReference type="GO" id="GO:0008380">
    <property type="term" value="P:RNA splicing"/>
    <property type="evidence" value="ECO:0000318"/>
    <property type="project" value="GO_Central"/>
</dbReference>